<comment type="caution">
    <text evidence="1">The sequence shown here is derived from an EMBL/GenBank/DDBJ whole genome shotgun (WGS) entry which is preliminary data.</text>
</comment>
<dbReference type="EMBL" id="CM023483">
    <property type="protein sequence ID" value="KAH6935520.1"/>
    <property type="molecule type" value="Genomic_DNA"/>
</dbReference>
<dbReference type="Proteomes" id="UP000821845">
    <property type="component" value="Chromosome 3"/>
</dbReference>
<proteinExistence type="predicted"/>
<keyword evidence="2" id="KW-1185">Reference proteome</keyword>
<evidence type="ECO:0000313" key="1">
    <source>
        <dbReference type="EMBL" id="KAH6935520.1"/>
    </source>
</evidence>
<evidence type="ECO:0000313" key="2">
    <source>
        <dbReference type="Proteomes" id="UP000821845"/>
    </source>
</evidence>
<name>A0ACB7SLL6_HYAAI</name>
<sequence>MHMYKKVREHNTHATSHGYHADDGARWSNFRATGSPYDNVTLFGMTLVVCCYCIVYGMFVWYLDNVWPWQYGIPKDPLFFSKASYVSPCSAHALLYLSEFGISASQPSNL</sequence>
<gene>
    <name evidence="1" type="ORF">HPB50_006590</name>
</gene>
<protein>
    <submittedName>
        <fullName evidence="1">Uncharacterized protein</fullName>
    </submittedName>
</protein>
<accession>A0ACB7SLL6</accession>
<reference evidence="1" key="1">
    <citation type="submission" date="2020-05" db="EMBL/GenBank/DDBJ databases">
        <title>Large-scale comparative analyses of tick genomes elucidate their genetic diversity and vector capacities.</title>
        <authorList>
            <person name="Jia N."/>
            <person name="Wang J."/>
            <person name="Shi W."/>
            <person name="Du L."/>
            <person name="Sun Y."/>
            <person name="Zhan W."/>
            <person name="Jiang J."/>
            <person name="Wang Q."/>
            <person name="Zhang B."/>
            <person name="Ji P."/>
            <person name="Sakyi L.B."/>
            <person name="Cui X."/>
            <person name="Yuan T."/>
            <person name="Jiang B."/>
            <person name="Yang W."/>
            <person name="Lam T.T.-Y."/>
            <person name="Chang Q."/>
            <person name="Ding S."/>
            <person name="Wang X."/>
            <person name="Zhu J."/>
            <person name="Ruan X."/>
            <person name="Zhao L."/>
            <person name="Wei J."/>
            <person name="Que T."/>
            <person name="Du C."/>
            <person name="Cheng J."/>
            <person name="Dai P."/>
            <person name="Han X."/>
            <person name="Huang E."/>
            <person name="Gao Y."/>
            <person name="Liu J."/>
            <person name="Shao H."/>
            <person name="Ye R."/>
            <person name="Li L."/>
            <person name="Wei W."/>
            <person name="Wang X."/>
            <person name="Wang C."/>
            <person name="Yang T."/>
            <person name="Huo Q."/>
            <person name="Li W."/>
            <person name="Guo W."/>
            <person name="Chen H."/>
            <person name="Zhou L."/>
            <person name="Ni X."/>
            <person name="Tian J."/>
            <person name="Zhou Y."/>
            <person name="Sheng Y."/>
            <person name="Liu T."/>
            <person name="Pan Y."/>
            <person name="Xia L."/>
            <person name="Li J."/>
            <person name="Zhao F."/>
            <person name="Cao W."/>
        </authorList>
    </citation>
    <scope>NUCLEOTIDE SEQUENCE</scope>
    <source>
        <strain evidence="1">Hyas-2018</strain>
    </source>
</reference>
<organism evidence="1 2">
    <name type="scientific">Hyalomma asiaticum</name>
    <name type="common">Tick</name>
    <dbReference type="NCBI Taxonomy" id="266040"/>
    <lineage>
        <taxon>Eukaryota</taxon>
        <taxon>Metazoa</taxon>
        <taxon>Ecdysozoa</taxon>
        <taxon>Arthropoda</taxon>
        <taxon>Chelicerata</taxon>
        <taxon>Arachnida</taxon>
        <taxon>Acari</taxon>
        <taxon>Parasitiformes</taxon>
        <taxon>Ixodida</taxon>
        <taxon>Ixodoidea</taxon>
        <taxon>Ixodidae</taxon>
        <taxon>Hyalomminae</taxon>
        <taxon>Hyalomma</taxon>
    </lineage>
</organism>